<protein>
    <submittedName>
        <fullName evidence="4">GNAT family N-acetyltransferase</fullName>
    </submittedName>
</protein>
<dbReference type="EMBL" id="JABWGN010000031">
    <property type="protein sequence ID" value="NUW38354.1"/>
    <property type="molecule type" value="Genomic_DNA"/>
</dbReference>
<organism evidence="4 5">
    <name type="scientific">Nonomuraea montanisoli</name>
    <dbReference type="NCBI Taxonomy" id="2741721"/>
    <lineage>
        <taxon>Bacteria</taxon>
        <taxon>Bacillati</taxon>
        <taxon>Actinomycetota</taxon>
        <taxon>Actinomycetes</taxon>
        <taxon>Streptosporangiales</taxon>
        <taxon>Streptosporangiaceae</taxon>
        <taxon>Nonomuraea</taxon>
    </lineage>
</organism>
<proteinExistence type="predicted"/>
<dbReference type="PROSITE" id="PS51186">
    <property type="entry name" value="GNAT"/>
    <property type="match status" value="1"/>
</dbReference>
<evidence type="ECO:0000256" key="1">
    <source>
        <dbReference type="ARBA" id="ARBA00022679"/>
    </source>
</evidence>
<gene>
    <name evidence="4" type="ORF">HTZ77_44215</name>
</gene>
<reference evidence="4 5" key="1">
    <citation type="submission" date="2020-06" db="EMBL/GenBank/DDBJ databases">
        <title>Nonomuraea sp. SMC257, a novel actinomycete isolated from soil.</title>
        <authorList>
            <person name="Chanama M."/>
        </authorList>
    </citation>
    <scope>NUCLEOTIDE SEQUENCE [LARGE SCALE GENOMIC DNA]</scope>
    <source>
        <strain evidence="4 5">SMC257</strain>
    </source>
</reference>
<evidence type="ECO:0000256" key="2">
    <source>
        <dbReference type="ARBA" id="ARBA00023315"/>
    </source>
</evidence>
<evidence type="ECO:0000259" key="3">
    <source>
        <dbReference type="PROSITE" id="PS51186"/>
    </source>
</evidence>
<keyword evidence="1 4" id="KW-0808">Transferase</keyword>
<accession>A0A7Y6IHI3</accession>
<keyword evidence="5" id="KW-1185">Reference proteome</keyword>
<evidence type="ECO:0000313" key="5">
    <source>
        <dbReference type="Proteomes" id="UP000586042"/>
    </source>
</evidence>
<dbReference type="AlphaFoldDB" id="A0A7Y6IHI3"/>
<dbReference type="RefSeq" id="WP_175595789.1">
    <property type="nucleotide sequence ID" value="NZ_JABWGN010000031.1"/>
</dbReference>
<dbReference type="GO" id="GO:0016747">
    <property type="term" value="F:acyltransferase activity, transferring groups other than amino-acyl groups"/>
    <property type="evidence" value="ECO:0007669"/>
    <property type="project" value="InterPro"/>
</dbReference>
<dbReference type="Proteomes" id="UP000586042">
    <property type="component" value="Unassembled WGS sequence"/>
</dbReference>
<dbReference type="SUPFAM" id="SSF55729">
    <property type="entry name" value="Acyl-CoA N-acyltransferases (Nat)"/>
    <property type="match status" value="1"/>
</dbReference>
<dbReference type="CDD" id="cd04301">
    <property type="entry name" value="NAT_SF"/>
    <property type="match status" value="1"/>
</dbReference>
<dbReference type="Gene3D" id="3.40.630.30">
    <property type="match status" value="1"/>
</dbReference>
<feature type="domain" description="N-acetyltransferase" evidence="3">
    <location>
        <begin position="5"/>
        <end position="161"/>
    </location>
</feature>
<dbReference type="InterPro" id="IPR000182">
    <property type="entry name" value="GNAT_dom"/>
</dbReference>
<evidence type="ECO:0000313" key="4">
    <source>
        <dbReference type="EMBL" id="NUW38354.1"/>
    </source>
</evidence>
<dbReference type="InterPro" id="IPR050832">
    <property type="entry name" value="Bact_Acetyltransf"/>
</dbReference>
<dbReference type="Pfam" id="PF00583">
    <property type="entry name" value="Acetyltransf_1"/>
    <property type="match status" value="1"/>
</dbReference>
<comment type="caution">
    <text evidence="4">The sequence shown here is derived from an EMBL/GenBank/DDBJ whole genome shotgun (WGS) entry which is preliminary data.</text>
</comment>
<dbReference type="InterPro" id="IPR016181">
    <property type="entry name" value="Acyl_CoA_acyltransferase"/>
</dbReference>
<name>A0A7Y6IHI3_9ACTN</name>
<keyword evidence="2" id="KW-0012">Acyltransferase</keyword>
<dbReference type="PANTHER" id="PTHR43877">
    <property type="entry name" value="AMINOALKYLPHOSPHONATE N-ACETYLTRANSFERASE-RELATED-RELATED"/>
    <property type="match status" value="1"/>
</dbReference>
<sequence>MTKPVQIRPATPADAATLAELNDFVHALHVENRPDFFRAPSSAEELVPTFRAFLEREDTLGFVADSAGRAVGYVTATVRRHPGDALMQPRSVVFVDHIAVDPALARSGVGRALVESVRAAGKEAGCTRLMTDVWAFNERALAFFEAAGLSRMTYWLEQPLG</sequence>